<keyword evidence="2" id="KW-0560">Oxidoreductase</keyword>
<dbReference type="PANTHER" id="PTHR24321:SF8">
    <property type="entry name" value="ESTRADIOL 17-BETA-DEHYDROGENASE 8-RELATED"/>
    <property type="match status" value="1"/>
</dbReference>
<sequence>MDARAGWAELGYHFADARWAPTISYRVSYFSGDDPATSAYERWDPLLSGGTGEQWVQGANHFKVVQDSNVVAHRIQARFKMSPRIEVVPQFWAFRADELNTIGGNPALSVLSDDELGYEDNVTVKWFKSKNTYIHGHVAYTVPGSAAKAALGGSARDWLNVMAFVRYAFRASGRSPPSPQKRGIPMSEPHDSAENLERRALLKVLGAAAVTGGLASPLAAETAQPAAMPTTPGAYAMPWDPADPALPGRQNIVPVPEDYFVPGRFAGKTALVTGCARGMGRLAAMRLAREGANVLGVDWIADKGQAVIDAILSEGGKAAFVQGDISETAVCDAMVQAAVGHFGGLDCALNNAGVMDAIFPGDPIDYASQKDLVMARIDEASDDYWDVVMRVNATGTFRSLRAELRQMLAQGRGGSIVNVASVVGLRGFGGTPSYVASKHAVNGLTKNAAIDYAPASLKAY</sequence>
<dbReference type="PANTHER" id="PTHR24321">
    <property type="entry name" value="DEHYDROGENASES, SHORT CHAIN"/>
    <property type="match status" value="1"/>
</dbReference>
<gene>
    <name evidence="4" type="ORF">ATH84_106611</name>
</gene>
<dbReference type="PRINTS" id="PR00081">
    <property type="entry name" value="GDHRDH"/>
</dbReference>
<evidence type="ECO:0000313" key="5">
    <source>
        <dbReference type="Proteomes" id="UP000256794"/>
    </source>
</evidence>
<proteinExistence type="inferred from homology"/>
<evidence type="ECO:0000256" key="3">
    <source>
        <dbReference type="RuleBase" id="RU000363"/>
    </source>
</evidence>
<dbReference type="Proteomes" id="UP000256794">
    <property type="component" value="Unassembled WGS sequence"/>
</dbReference>
<dbReference type="RefSeq" id="WP_116171331.1">
    <property type="nucleotide sequence ID" value="NZ_CP035284.1"/>
</dbReference>
<dbReference type="InterPro" id="IPR036291">
    <property type="entry name" value="NAD(P)-bd_dom_sf"/>
</dbReference>
<protein>
    <submittedName>
        <fullName evidence="4">NAD(P)-dependent dehydrogenase (Short-subunit alcohol dehydrogenase family)</fullName>
    </submittedName>
</protein>
<comment type="similarity">
    <text evidence="1 3">Belongs to the short-chain dehydrogenases/reductases (SDR) family.</text>
</comment>
<dbReference type="InterPro" id="IPR020904">
    <property type="entry name" value="Sc_DH/Rdtase_CS"/>
</dbReference>
<dbReference type="Gene3D" id="3.40.50.720">
    <property type="entry name" value="NAD(P)-binding Rossmann-like Domain"/>
    <property type="match status" value="1"/>
</dbReference>
<accession>A0AAQ0HDN9</accession>
<dbReference type="Pfam" id="PF00106">
    <property type="entry name" value="adh_short"/>
    <property type="match status" value="1"/>
</dbReference>
<reference evidence="4 5" key="1">
    <citation type="submission" date="2018-08" db="EMBL/GenBank/DDBJ databases">
        <title>Genomic Encyclopedia of Archaeal and Bacterial Type Strains, Phase II (KMG-II): from individual species to whole genera.</title>
        <authorList>
            <person name="Goeker M."/>
        </authorList>
    </citation>
    <scope>NUCLEOTIDE SEQUENCE [LARGE SCALE GENOMIC DNA]</scope>
    <source>
        <strain evidence="4 5">DSM 582</strain>
    </source>
</reference>
<dbReference type="EMBL" id="QUMX01000066">
    <property type="protein sequence ID" value="REG28198.1"/>
    <property type="molecule type" value="Genomic_DNA"/>
</dbReference>
<comment type="caution">
    <text evidence="4">The sequence shown here is derived from an EMBL/GenBank/DDBJ whole genome shotgun (WGS) entry which is preliminary data.</text>
</comment>
<dbReference type="InterPro" id="IPR002347">
    <property type="entry name" value="SDR_fam"/>
</dbReference>
<dbReference type="CDD" id="cd05233">
    <property type="entry name" value="SDR_c"/>
    <property type="match status" value="1"/>
</dbReference>
<evidence type="ECO:0000256" key="2">
    <source>
        <dbReference type="ARBA" id="ARBA00023002"/>
    </source>
</evidence>
<name>A0AAQ0HDN9_PARVE</name>
<dbReference type="GO" id="GO:0016491">
    <property type="term" value="F:oxidoreductase activity"/>
    <property type="evidence" value="ECO:0007669"/>
    <property type="project" value="UniProtKB-KW"/>
</dbReference>
<dbReference type="PROSITE" id="PS00061">
    <property type="entry name" value="ADH_SHORT"/>
    <property type="match status" value="1"/>
</dbReference>
<evidence type="ECO:0000256" key="1">
    <source>
        <dbReference type="ARBA" id="ARBA00006484"/>
    </source>
</evidence>
<dbReference type="AlphaFoldDB" id="A0AAQ0HDN9"/>
<evidence type="ECO:0000313" key="4">
    <source>
        <dbReference type="EMBL" id="REG28198.1"/>
    </source>
</evidence>
<keyword evidence="5" id="KW-1185">Reference proteome</keyword>
<organism evidence="4 5">
    <name type="scientific">Paracoccus versutus</name>
    <name type="common">Thiobacillus versutus</name>
    <dbReference type="NCBI Taxonomy" id="34007"/>
    <lineage>
        <taxon>Bacteria</taxon>
        <taxon>Pseudomonadati</taxon>
        <taxon>Pseudomonadota</taxon>
        <taxon>Alphaproteobacteria</taxon>
        <taxon>Rhodobacterales</taxon>
        <taxon>Paracoccaceae</taxon>
        <taxon>Paracoccus</taxon>
    </lineage>
</organism>
<dbReference type="PRINTS" id="PR00080">
    <property type="entry name" value="SDRFAMILY"/>
</dbReference>
<dbReference type="SUPFAM" id="SSF51735">
    <property type="entry name" value="NAD(P)-binding Rossmann-fold domains"/>
    <property type="match status" value="1"/>
</dbReference>